<reference evidence="10 11" key="1">
    <citation type="submission" date="2012-04" db="EMBL/GenBank/DDBJ databases">
        <title>The Genome Sequence of Afipia broomeae ATCC 49717.</title>
        <authorList>
            <consortium name="The Broad Institute Genome Sequencing Platform"/>
            <person name="Earl A."/>
            <person name="Ward D."/>
            <person name="Feldgarden M."/>
            <person name="Gevers D."/>
            <person name="Huys G."/>
            <person name="Walker B."/>
            <person name="Young S.K."/>
            <person name="Zeng Q."/>
            <person name="Gargeya S."/>
            <person name="Fitzgerald M."/>
            <person name="Haas B."/>
            <person name="Abouelleil A."/>
            <person name="Alvarado L."/>
            <person name="Arachchi H.M."/>
            <person name="Berlin A."/>
            <person name="Chapman S.B."/>
            <person name="Goldberg J."/>
            <person name="Griggs A."/>
            <person name="Gujja S."/>
            <person name="Hansen M."/>
            <person name="Howarth C."/>
            <person name="Imamovic A."/>
            <person name="Larimer J."/>
            <person name="McCowen C."/>
            <person name="Montmayeur A."/>
            <person name="Murphy C."/>
            <person name="Neiman D."/>
            <person name="Pearson M."/>
            <person name="Priest M."/>
            <person name="Roberts A."/>
            <person name="Saif S."/>
            <person name="Shea T."/>
            <person name="Sisk P."/>
            <person name="Sykes S."/>
            <person name="Wortman J."/>
            <person name="Nusbaum C."/>
            <person name="Birren B."/>
        </authorList>
    </citation>
    <scope>NUCLEOTIDE SEQUENCE [LARGE SCALE GENOMIC DNA]</scope>
    <source>
        <strain evidence="10 11">ATCC 49717</strain>
    </source>
</reference>
<accession>K8PH71</accession>
<keyword evidence="6 8" id="KW-1133">Transmembrane helix</keyword>
<dbReference type="HOGENOM" id="CLU_036575_0_0_5"/>
<feature type="transmembrane region" description="Helical" evidence="8">
    <location>
        <begin position="141"/>
        <end position="161"/>
    </location>
</feature>
<feature type="transmembrane region" description="Helical" evidence="8">
    <location>
        <begin position="314"/>
        <end position="337"/>
    </location>
</feature>
<evidence type="ECO:0000313" key="11">
    <source>
        <dbReference type="Proteomes" id="UP000001096"/>
    </source>
</evidence>
<dbReference type="AlphaFoldDB" id="K8PH71"/>
<dbReference type="InterPro" id="IPR038731">
    <property type="entry name" value="RgtA/B/C-like"/>
</dbReference>
<feature type="domain" description="Glycosyltransferase RgtA/B/C/D-like" evidence="9">
    <location>
        <begin position="117"/>
        <end position="225"/>
    </location>
</feature>
<feature type="transmembrane region" description="Helical" evidence="8">
    <location>
        <begin position="36"/>
        <end position="52"/>
    </location>
</feature>
<evidence type="ECO:0000256" key="3">
    <source>
        <dbReference type="ARBA" id="ARBA00022676"/>
    </source>
</evidence>
<dbReference type="PANTHER" id="PTHR33908:SF11">
    <property type="entry name" value="MEMBRANE PROTEIN"/>
    <property type="match status" value="1"/>
</dbReference>
<dbReference type="GO" id="GO:0005886">
    <property type="term" value="C:plasma membrane"/>
    <property type="evidence" value="ECO:0007669"/>
    <property type="project" value="UniProtKB-SubCell"/>
</dbReference>
<keyword evidence="11" id="KW-1185">Reference proteome</keyword>
<keyword evidence="3" id="KW-0328">Glycosyltransferase</keyword>
<sequence>MQARERLDSLAEMSSITTSALDTPAGRSIEQTCDDLALAVLAVLAVVAGLTFRDYGLGWDDYTHAEYADLLLKMFGSGFTDTSALSFANLYMYGGGFDMAAALLHKVIPLELFETRRLLGAIVGLIGIGVTWRLARRVGGPVAGLAAIVLLALCPTFYGHMFMNPKDAPFAVAMVILMLGLVRLAQEYPSPKPHTILIIGLGAGLSIGCRILGGLALIYAAIGFMPIWISDIRTHGLREAAHRLGHVVYVLLPGVLLGYLIMGLVWPWSIIDPANPFRALTYFSHFFEKPWKELFNGAIVSVPDMPWSYLPTLFALQLPEVLLGLLGAAVAGTFVALMRSNVDTRRKSIMLMLTLAATLPLIIAMVKRPALYNGIRHFIFVIPPMAVLAGVAFATIIGWLKERSRPAQAVFAAVFLLGLMLPLNEMIRLHPYQYTHFNHIAGTVRAADDRYMLDYWGLALKQASEGLRQEIEERQEPAPRNRKWRVAVCGPQRPAQVALGPDFTIGWDSQAADFAMTLGEFYCKGLNAPVVVEIKRDDVVFARVYDIRGKSIASLLTIPAP</sequence>
<dbReference type="Pfam" id="PF13231">
    <property type="entry name" value="PMT_2"/>
    <property type="match status" value="1"/>
</dbReference>
<dbReference type="InterPro" id="IPR050297">
    <property type="entry name" value="LipidA_mod_glycosyltrf_83"/>
</dbReference>
<comment type="subcellular location">
    <subcellularLocation>
        <location evidence="1">Cell membrane</location>
        <topology evidence="1">Multi-pass membrane protein</topology>
    </subcellularLocation>
</comment>
<protein>
    <recommendedName>
        <fullName evidence="9">Glycosyltransferase RgtA/B/C/D-like domain-containing protein</fullName>
    </recommendedName>
</protein>
<dbReference type="eggNOG" id="COG1807">
    <property type="taxonomic scope" value="Bacteria"/>
</dbReference>
<keyword evidence="2" id="KW-1003">Cell membrane</keyword>
<feature type="transmembrane region" description="Helical" evidence="8">
    <location>
        <begin position="378"/>
        <end position="400"/>
    </location>
</feature>
<feature type="transmembrane region" description="Helical" evidence="8">
    <location>
        <begin position="349"/>
        <end position="366"/>
    </location>
</feature>
<evidence type="ECO:0000256" key="1">
    <source>
        <dbReference type="ARBA" id="ARBA00004651"/>
    </source>
</evidence>
<feature type="transmembrane region" description="Helical" evidence="8">
    <location>
        <begin position="407"/>
        <end position="423"/>
    </location>
</feature>
<evidence type="ECO:0000256" key="7">
    <source>
        <dbReference type="ARBA" id="ARBA00023136"/>
    </source>
</evidence>
<dbReference type="PANTHER" id="PTHR33908">
    <property type="entry name" value="MANNOSYLTRANSFERASE YKCB-RELATED"/>
    <property type="match status" value="1"/>
</dbReference>
<feature type="transmembrane region" description="Helical" evidence="8">
    <location>
        <begin position="168"/>
        <end position="185"/>
    </location>
</feature>
<dbReference type="PATRIC" id="fig|883078.3.peg.1128"/>
<feature type="transmembrane region" description="Helical" evidence="8">
    <location>
        <begin position="246"/>
        <end position="268"/>
    </location>
</feature>
<organism evidence="10 11">
    <name type="scientific">Afipia broomeae ATCC 49717</name>
    <dbReference type="NCBI Taxonomy" id="883078"/>
    <lineage>
        <taxon>Bacteria</taxon>
        <taxon>Pseudomonadati</taxon>
        <taxon>Pseudomonadota</taxon>
        <taxon>Alphaproteobacteria</taxon>
        <taxon>Hyphomicrobiales</taxon>
        <taxon>Nitrobacteraceae</taxon>
        <taxon>Afipia</taxon>
    </lineage>
</organism>
<evidence type="ECO:0000313" key="10">
    <source>
        <dbReference type="EMBL" id="EKS42002.1"/>
    </source>
</evidence>
<feature type="transmembrane region" description="Helical" evidence="8">
    <location>
        <begin position="84"/>
        <end position="105"/>
    </location>
</feature>
<evidence type="ECO:0000259" key="9">
    <source>
        <dbReference type="Pfam" id="PF13231"/>
    </source>
</evidence>
<name>K8PH71_9BRAD</name>
<evidence type="ECO:0000256" key="4">
    <source>
        <dbReference type="ARBA" id="ARBA00022679"/>
    </source>
</evidence>
<gene>
    <name evidence="10" type="ORF">HMPREF9695_01094</name>
</gene>
<feature type="transmembrane region" description="Helical" evidence="8">
    <location>
        <begin position="117"/>
        <end position="135"/>
    </location>
</feature>
<dbReference type="EMBL" id="AGWX01000001">
    <property type="protein sequence ID" value="EKS42002.1"/>
    <property type="molecule type" value="Genomic_DNA"/>
</dbReference>
<dbReference type="GO" id="GO:0016763">
    <property type="term" value="F:pentosyltransferase activity"/>
    <property type="evidence" value="ECO:0007669"/>
    <property type="project" value="TreeGrafter"/>
</dbReference>
<evidence type="ECO:0000256" key="5">
    <source>
        <dbReference type="ARBA" id="ARBA00022692"/>
    </source>
</evidence>
<dbReference type="Proteomes" id="UP000001096">
    <property type="component" value="Unassembled WGS sequence"/>
</dbReference>
<keyword evidence="5 8" id="KW-0812">Transmembrane</keyword>
<keyword evidence="4" id="KW-0808">Transferase</keyword>
<comment type="caution">
    <text evidence="10">The sequence shown here is derived from an EMBL/GenBank/DDBJ whole genome shotgun (WGS) entry which is preliminary data.</text>
</comment>
<evidence type="ECO:0000256" key="2">
    <source>
        <dbReference type="ARBA" id="ARBA00022475"/>
    </source>
</evidence>
<evidence type="ECO:0000256" key="8">
    <source>
        <dbReference type="SAM" id="Phobius"/>
    </source>
</evidence>
<dbReference type="GO" id="GO:0009103">
    <property type="term" value="P:lipopolysaccharide biosynthetic process"/>
    <property type="evidence" value="ECO:0007669"/>
    <property type="project" value="UniProtKB-ARBA"/>
</dbReference>
<keyword evidence="7 8" id="KW-0472">Membrane</keyword>
<feature type="transmembrane region" description="Helical" evidence="8">
    <location>
        <begin position="197"/>
        <end position="225"/>
    </location>
</feature>
<proteinExistence type="predicted"/>
<evidence type="ECO:0000256" key="6">
    <source>
        <dbReference type="ARBA" id="ARBA00022989"/>
    </source>
</evidence>